<comment type="subcellular location">
    <subcellularLocation>
        <location evidence="1">Membrane</location>
    </subcellularLocation>
</comment>
<evidence type="ECO:0000256" key="7">
    <source>
        <dbReference type="ARBA" id="ARBA00023136"/>
    </source>
</evidence>
<evidence type="ECO:0000256" key="1">
    <source>
        <dbReference type="ARBA" id="ARBA00004370"/>
    </source>
</evidence>
<proteinExistence type="inferred from homology"/>
<sequence length="243" mass="26585">MILLLRNITVPPSTGNFNIPCVVDGLYNGLGWLALGRIFGVGARFGTYELLTAFYKDGRQDNYVYVSEALMPGIAAGALNLTGSLKEYPWMITGTGRAPPVYHVRKPIDVISLEGWGALWRGLRPGLVRDTIFGGVFFSSWQFLHRAKLSGWTQYQEYPWMITGTGRAPPVYHVRKPIDVGCVCSDEDIGPLHPLAVCLAAGFSGSIAAAASHSFDNAKCRSQCLVLPKAVQRNRSASPVYYV</sequence>
<evidence type="ECO:0000256" key="6">
    <source>
        <dbReference type="ARBA" id="ARBA00022989"/>
    </source>
</evidence>
<reference evidence="8" key="2">
    <citation type="submission" date="2022-01" db="EMBL/GenBank/DDBJ databases">
        <authorList>
            <person name="Yamashiro T."/>
            <person name="Shiraishi A."/>
            <person name="Satake H."/>
            <person name="Nakayama K."/>
        </authorList>
    </citation>
    <scope>NUCLEOTIDE SEQUENCE</scope>
</reference>
<keyword evidence="4" id="KW-0812">Transmembrane</keyword>
<keyword evidence="9" id="KW-1185">Reference proteome</keyword>
<dbReference type="Proteomes" id="UP001151760">
    <property type="component" value="Unassembled WGS sequence"/>
</dbReference>
<evidence type="ECO:0000256" key="5">
    <source>
        <dbReference type="ARBA" id="ARBA00022737"/>
    </source>
</evidence>
<dbReference type="PANTHER" id="PTHR45667">
    <property type="entry name" value="S-ADENOSYLMETHIONINE MITOCHONDRIAL CARRIER PROTEIN"/>
    <property type="match status" value="1"/>
</dbReference>
<name>A0ABQ5D143_9ASTR</name>
<evidence type="ECO:0000256" key="4">
    <source>
        <dbReference type="ARBA" id="ARBA00022692"/>
    </source>
</evidence>
<keyword evidence="3" id="KW-0813">Transport</keyword>
<protein>
    <submittedName>
        <fullName evidence="8">Mitochondrial arginine transporter BAC2</fullName>
    </submittedName>
</protein>
<comment type="caution">
    <text evidence="8">The sequence shown here is derived from an EMBL/GenBank/DDBJ whole genome shotgun (WGS) entry which is preliminary data.</text>
</comment>
<keyword evidence="6" id="KW-1133">Transmembrane helix</keyword>
<gene>
    <name evidence="8" type="ORF">Tco_0922506</name>
</gene>
<dbReference type="SUPFAM" id="SSF103506">
    <property type="entry name" value="Mitochondrial carrier"/>
    <property type="match status" value="1"/>
</dbReference>
<evidence type="ECO:0000313" key="9">
    <source>
        <dbReference type="Proteomes" id="UP001151760"/>
    </source>
</evidence>
<dbReference type="InterPro" id="IPR023395">
    <property type="entry name" value="MCP_dom_sf"/>
</dbReference>
<organism evidence="8 9">
    <name type="scientific">Tanacetum coccineum</name>
    <dbReference type="NCBI Taxonomy" id="301880"/>
    <lineage>
        <taxon>Eukaryota</taxon>
        <taxon>Viridiplantae</taxon>
        <taxon>Streptophyta</taxon>
        <taxon>Embryophyta</taxon>
        <taxon>Tracheophyta</taxon>
        <taxon>Spermatophyta</taxon>
        <taxon>Magnoliopsida</taxon>
        <taxon>eudicotyledons</taxon>
        <taxon>Gunneridae</taxon>
        <taxon>Pentapetalae</taxon>
        <taxon>asterids</taxon>
        <taxon>campanulids</taxon>
        <taxon>Asterales</taxon>
        <taxon>Asteraceae</taxon>
        <taxon>Asteroideae</taxon>
        <taxon>Anthemideae</taxon>
        <taxon>Anthemidinae</taxon>
        <taxon>Tanacetum</taxon>
    </lineage>
</organism>
<keyword evidence="5" id="KW-0677">Repeat</keyword>
<dbReference type="Gene3D" id="1.50.40.10">
    <property type="entry name" value="Mitochondrial carrier domain"/>
    <property type="match status" value="1"/>
</dbReference>
<comment type="similarity">
    <text evidence="2">Belongs to the mitochondrial carrier (TC 2.A.29) family.</text>
</comment>
<accession>A0ABQ5D143</accession>
<dbReference type="EMBL" id="BQNB010014761">
    <property type="protein sequence ID" value="GJT32087.1"/>
    <property type="molecule type" value="Genomic_DNA"/>
</dbReference>
<keyword evidence="7" id="KW-0472">Membrane</keyword>
<reference evidence="8" key="1">
    <citation type="journal article" date="2022" name="Int. J. Mol. Sci.">
        <title>Draft Genome of Tanacetum Coccineum: Genomic Comparison of Closely Related Tanacetum-Family Plants.</title>
        <authorList>
            <person name="Yamashiro T."/>
            <person name="Shiraishi A."/>
            <person name="Nakayama K."/>
            <person name="Satake H."/>
        </authorList>
    </citation>
    <scope>NUCLEOTIDE SEQUENCE</scope>
</reference>
<evidence type="ECO:0000313" key="8">
    <source>
        <dbReference type="EMBL" id="GJT32087.1"/>
    </source>
</evidence>
<evidence type="ECO:0000256" key="3">
    <source>
        <dbReference type="ARBA" id="ARBA00022448"/>
    </source>
</evidence>
<evidence type="ECO:0000256" key="2">
    <source>
        <dbReference type="ARBA" id="ARBA00006375"/>
    </source>
</evidence>